<dbReference type="GO" id="GO:0008408">
    <property type="term" value="F:3'-5' exonuclease activity"/>
    <property type="evidence" value="ECO:0007669"/>
    <property type="project" value="InterPro"/>
</dbReference>
<evidence type="ECO:0000256" key="1">
    <source>
        <dbReference type="ARBA" id="ARBA00022722"/>
    </source>
</evidence>
<gene>
    <name evidence="4" type="ORF">LUZ63_013779</name>
</gene>
<accession>A0A9Q0HKW2</accession>
<evidence type="ECO:0000313" key="5">
    <source>
        <dbReference type="Proteomes" id="UP001151287"/>
    </source>
</evidence>
<dbReference type="InterPro" id="IPR051132">
    <property type="entry name" value="3-5_Exonuclease_domain"/>
</dbReference>
<dbReference type="InterPro" id="IPR002562">
    <property type="entry name" value="3'-5'_exonuclease_dom"/>
</dbReference>
<name>A0A9Q0HKW2_9POAL</name>
<dbReference type="GO" id="GO:0003676">
    <property type="term" value="F:nucleic acid binding"/>
    <property type="evidence" value="ECO:0007669"/>
    <property type="project" value="InterPro"/>
</dbReference>
<dbReference type="Pfam" id="PF01612">
    <property type="entry name" value="DNA_pol_A_exo1"/>
    <property type="match status" value="1"/>
</dbReference>
<dbReference type="InterPro" id="IPR036397">
    <property type="entry name" value="RNaseH_sf"/>
</dbReference>
<dbReference type="GO" id="GO:0006139">
    <property type="term" value="P:nucleobase-containing compound metabolic process"/>
    <property type="evidence" value="ECO:0007669"/>
    <property type="project" value="InterPro"/>
</dbReference>
<organism evidence="4 5">
    <name type="scientific">Rhynchospora breviuscula</name>
    <dbReference type="NCBI Taxonomy" id="2022672"/>
    <lineage>
        <taxon>Eukaryota</taxon>
        <taxon>Viridiplantae</taxon>
        <taxon>Streptophyta</taxon>
        <taxon>Embryophyta</taxon>
        <taxon>Tracheophyta</taxon>
        <taxon>Spermatophyta</taxon>
        <taxon>Magnoliopsida</taxon>
        <taxon>Liliopsida</taxon>
        <taxon>Poales</taxon>
        <taxon>Cyperaceae</taxon>
        <taxon>Cyperoideae</taxon>
        <taxon>Rhynchosporeae</taxon>
        <taxon>Rhynchospora</taxon>
    </lineage>
</organism>
<dbReference type="InterPro" id="IPR012337">
    <property type="entry name" value="RNaseH-like_sf"/>
</dbReference>
<dbReference type="EMBL" id="JAMQYH010000004">
    <property type="protein sequence ID" value="KAJ1689624.1"/>
    <property type="molecule type" value="Genomic_DNA"/>
</dbReference>
<keyword evidence="1" id="KW-0540">Nuclease</keyword>
<dbReference type="Proteomes" id="UP001151287">
    <property type="component" value="Unassembled WGS sequence"/>
</dbReference>
<dbReference type="Gene3D" id="3.30.420.10">
    <property type="entry name" value="Ribonuclease H-like superfamily/Ribonuclease H"/>
    <property type="match status" value="1"/>
</dbReference>
<evidence type="ECO:0000313" key="4">
    <source>
        <dbReference type="EMBL" id="KAJ1689624.1"/>
    </source>
</evidence>
<dbReference type="PANTHER" id="PTHR13620:SF105">
    <property type="entry name" value="OS01G0737700 PROTEIN"/>
    <property type="match status" value="1"/>
</dbReference>
<dbReference type="GO" id="GO:0005737">
    <property type="term" value="C:cytoplasm"/>
    <property type="evidence" value="ECO:0007669"/>
    <property type="project" value="TreeGrafter"/>
</dbReference>
<feature type="domain" description="3'-5' exonuclease" evidence="3">
    <location>
        <begin position="23"/>
        <end position="208"/>
    </location>
</feature>
<evidence type="ECO:0000259" key="3">
    <source>
        <dbReference type="SMART" id="SM00474"/>
    </source>
</evidence>
<dbReference type="SMART" id="SM00474">
    <property type="entry name" value="35EXOc"/>
    <property type="match status" value="1"/>
</dbReference>
<comment type="caution">
    <text evidence="4">The sequence shown here is derived from an EMBL/GenBank/DDBJ whole genome shotgun (WGS) entry which is preliminary data.</text>
</comment>
<protein>
    <recommendedName>
        <fullName evidence="3">3'-5' exonuclease domain-containing protein</fullName>
    </recommendedName>
</protein>
<keyword evidence="5" id="KW-1185">Reference proteome</keyword>
<sequence length="208" mass="23920">MGIFYDNTDNTFVVSIGNYRIKTTVTASYITASYWIDEILRFTGQWCKPVIVGLDIEWCPPGRHGTSGENPVALLQLCVGSRCLLFQLLHCERIPDKLYEFFLDSRYRFVGSDIKKDLEKLEDQYGLMAGSCWDDLRKLAENMGRPDLKGASLKKLMEEFVGLQLEKSFWIRTSDWSRQVLDLQQIEYGALDAFASYQVGLQLVSRNF</sequence>
<dbReference type="AlphaFoldDB" id="A0A9Q0HKW2"/>
<dbReference type="OrthoDB" id="645517at2759"/>
<evidence type="ECO:0000256" key="2">
    <source>
        <dbReference type="ARBA" id="ARBA00022801"/>
    </source>
</evidence>
<proteinExistence type="predicted"/>
<keyword evidence="2" id="KW-0378">Hydrolase</keyword>
<dbReference type="GO" id="GO:0005634">
    <property type="term" value="C:nucleus"/>
    <property type="evidence" value="ECO:0007669"/>
    <property type="project" value="TreeGrafter"/>
</dbReference>
<reference evidence="4" key="1">
    <citation type="journal article" date="2022" name="Cell">
        <title>Repeat-based holocentromeres influence genome architecture and karyotype evolution.</title>
        <authorList>
            <person name="Hofstatter P.G."/>
            <person name="Thangavel G."/>
            <person name="Lux T."/>
            <person name="Neumann P."/>
            <person name="Vondrak T."/>
            <person name="Novak P."/>
            <person name="Zhang M."/>
            <person name="Costa L."/>
            <person name="Castellani M."/>
            <person name="Scott A."/>
            <person name="Toegelov H."/>
            <person name="Fuchs J."/>
            <person name="Mata-Sucre Y."/>
            <person name="Dias Y."/>
            <person name="Vanzela A.L.L."/>
            <person name="Huettel B."/>
            <person name="Almeida C.C.S."/>
            <person name="Simkova H."/>
            <person name="Souza G."/>
            <person name="Pedrosa-Harand A."/>
            <person name="Macas J."/>
            <person name="Mayer K.F.X."/>
            <person name="Houben A."/>
            <person name="Marques A."/>
        </authorList>
    </citation>
    <scope>NUCLEOTIDE SEQUENCE</scope>
    <source>
        <strain evidence="4">RhyBre1mFocal</strain>
    </source>
</reference>
<dbReference type="CDD" id="cd06141">
    <property type="entry name" value="WRN_exo"/>
    <property type="match status" value="1"/>
</dbReference>
<dbReference type="PANTHER" id="PTHR13620">
    <property type="entry name" value="3-5 EXONUCLEASE"/>
    <property type="match status" value="1"/>
</dbReference>
<dbReference type="SUPFAM" id="SSF53098">
    <property type="entry name" value="Ribonuclease H-like"/>
    <property type="match status" value="1"/>
</dbReference>